<keyword evidence="8" id="KW-1185">Reference proteome</keyword>
<reference evidence="8" key="1">
    <citation type="journal article" date="2015" name="Nat. Genet.">
        <title>The genome and transcriptome of the zoonotic hookworm Ancylostoma ceylanicum identify infection-specific gene families.</title>
        <authorList>
            <person name="Schwarz E.M."/>
            <person name="Hu Y."/>
            <person name="Antoshechkin I."/>
            <person name="Miller M.M."/>
            <person name="Sternberg P.W."/>
            <person name="Aroian R.V."/>
        </authorList>
    </citation>
    <scope>NUCLEOTIDE SEQUENCE</scope>
    <source>
        <strain evidence="8">HY135</strain>
    </source>
</reference>
<sequence length="478" mass="53426">MPAFFLSSTKGPPRKKMASKRGLKDGDDKEARLTRRRRMMEKTEISSDEDEVAIGNDRISDASEGEYEIEDIARLKAKEYLQKLHESGKTEEEIGETLKEDAAIKSGTLRRQLADLAELRDEEEISHKAHRFTPLSVAISPCGKYLVSSGKESSIVKYDISTRKVVGTIRRTKNGGDDQKAHHGHIFAVAISSDGKYIASGGYDAVLKIWDFATLNHVRDFKGHRAPITALCFQLKTNCLFSASRDRSVKLWDLDQMGLVDTMYGHQDAVVAINALQKQRVVTAGRQDRSCRLWKVEDESQLLFNGYSACVSMDCVAMLNDEHFVSGSADGSLCVWSIWKKKPLAVRQLTHGLRAPGDPRWVICICAVPFSDLAATGSDDGELKLWKIAADFKSISLVFTYEVTGFINDVRFSVDGSLLAIAAGQEHREGRWWVEKEARNQVIVLPVHYGDDKKDDESRIRNGDESTADMNDSDDEED</sequence>
<feature type="compositionally biased region" description="Polar residues" evidence="6">
    <location>
        <begin position="1"/>
        <end position="10"/>
    </location>
</feature>
<feature type="region of interest" description="Disordered" evidence="6">
    <location>
        <begin position="1"/>
        <end position="37"/>
    </location>
</feature>
<keyword evidence="4" id="KW-0539">Nucleus</keyword>
<evidence type="ECO:0000313" key="7">
    <source>
        <dbReference type="EMBL" id="EYC31028.1"/>
    </source>
</evidence>
<protein>
    <submittedName>
        <fullName evidence="7">Uncharacterized protein</fullName>
    </submittedName>
</protein>
<dbReference type="GO" id="GO:0032040">
    <property type="term" value="C:small-subunit processome"/>
    <property type="evidence" value="ECO:0007669"/>
    <property type="project" value="TreeGrafter"/>
</dbReference>
<comment type="caution">
    <text evidence="7">The sequence shown here is derived from an EMBL/GenBank/DDBJ whole genome shotgun (WGS) entry which is preliminary data.</text>
</comment>
<evidence type="ECO:0000256" key="5">
    <source>
        <dbReference type="PROSITE-ProRule" id="PRU00221"/>
    </source>
</evidence>
<dbReference type="SMART" id="SM00320">
    <property type="entry name" value="WD40"/>
    <property type="match status" value="7"/>
</dbReference>
<evidence type="ECO:0000313" key="8">
    <source>
        <dbReference type="Proteomes" id="UP000024635"/>
    </source>
</evidence>
<dbReference type="PROSITE" id="PS00678">
    <property type="entry name" value="WD_REPEATS_1"/>
    <property type="match status" value="2"/>
</dbReference>
<dbReference type="InterPro" id="IPR020472">
    <property type="entry name" value="WD40_PAC1"/>
</dbReference>
<proteinExistence type="predicted"/>
<dbReference type="PROSITE" id="PS50294">
    <property type="entry name" value="WD_REPEATS_REGION"/>
    <property type="match status" value="2"/>
</dbReference>
<feature type="compositionally biased region" description="Basic and acidic residues" evidence="6">
    <location>
        <begin position="451"/>
        <end position="464"/>
    </location>
</feature>
<dbReference type="PANTHER" id="PTHR19865">
    <property type="entry name" value="U3 SMALL NUCLEOLAR RNA INTERACTING PROTEIN 2"/>
    <property type="match status" value="1"/>
</dbReference>
<dbReference type="OrthoDB" id="189968at2759"/>
<dbReference type="CDD" id="cd00200">
    <property type="entry name" value="WD40"/>
    <property type="match status" value="1"/>
</dbReference>
<feature type="compositionally biased region" description="Basic and acidic residues" evidence="6">
    <location>
        <begin position="22"/>
        <end position="33"/>
    </location>
</feature>
<feature type="repeat" description="WD" evidence="5">
    <location>
        <begin position="179"/>
        <end position="220"/>
    </location>
</feature>
<dbReference type="GO" id="GO:0034511">
    <property type="term" value="F:U3 snoRNA binding"/>
    <property type="evidence" value="ECO:0007669"/>
    <property type="project" value="InterPro"/>
</dbReference>
<dbReference type="Proteomes" id="UP000024635">
    <property type="component" value="Unassembled WGS sequence"/>
</dbReference>
<organism evidence="7 8">
    <name type="scientific">Ancylostoma ceylanicum</name>
    <dbReference type="NCBI Taxonomy" id="53326"/>
    <lineage>
        <taxon>Eukaryota</taxon>
        <taxon>Metazoa</taxon>
        <taxon>Ecdysozoa</taxon>
        <taxon>Nematoda</taxon>
        <taxon>Chromadorea</taxon>
        <taxon>Rhabditida</taxon>
        <taxon>Rhabditina</taxon>
        <taxon>Rhabditomorpha</taxon>
        <taxon>Strongyloidea</taxon>
        <taxon>Ancylostomatidae</taxon>
        <taxon>Ancylostomatinae</taxon>
        <taxon>Ancylostoma</taxon>
    </lineage>
</organism>
<dbReference type="InterPro" id="IPR019775">
    <property type="entry name" value="WD40_repeat_CS"/>
</dbReference>
<dbReference type="Gene3D" id="2.130.10.10">
    <property type="entry name" value="YVTN repeat-like/Quinoprotein amine dehydrogenase"/>
    <property type="match status" value="1"/>
</dbReference>
<feature type="compositionally biased region" description="Basic residues" evidence="6">
    <location>
        <begin position="12"/>
        <end position="21"/>
    </location>
</feature>
<name>A0A016VWC3_9BILA</name>
<evidence type="ECO:0000256" key="4">
    <source>
        <dbReference type="ARBA" id="ARBA00023242"/>
    </source>
</evidence>
<evidence type="ECO:0000256" key="6">
    <source>
        <dbReference type="SAM" id="MobiDB-lite"/>
    </source>
</evidence>
<dbReference type="PANTHER" id="PTHR19865:SF0">
    <property type="entry name" value="U3 SMALL NUCLEOLAR RNA-INTERACTING PROTEIN 2"/>
    <property type="match status" value="1"/>
</dbReference>
<dbReference type="STRING" id="53326.A0A016VWC3"/>
<dbReference type="AlphaFoldDB" id="A0A016VWC3"/>
<dbReference type="SUPFAM" id="SSF50978">
    <property type="entry name" value="WD40 repeat-like"/>
    <property type="match status" value="1"/>
</dbReference>
<accession>A0A016VWC3</accession>
<dbReference type="EMBL" id="JARK01001340">
    <property type="protein sequence ID" value="EYC31028.1"/>
    <property type="molecule type" value="Genomic_DNA"/>
</dbReference>
<dbReference type="Pfam" id="PF00400">
    <property type="entry name" value="WD40"/>
    <property type="match status" value="6"/>
</dbReference>
<keyword evidence="2 5" id="KW-0853">WD repeat</keyword>
<dbReference type="InterPro" id="IPR039241">
    <property type="entry name" value="Rrp9-like"/>
</dbReference>
<feature type="repeat" description="WD" evidence="5">
    <location>
        <begin position="221"/>
        <end position="262"/>
    </location>
</feature>
<dbReference type="InterPro" id="IPR036322">
    <property type="entry name" value="WD40_repeat_dom_sf"/>
</dbReference>
<dbReference type="InterPro" id="IPR001680">
    <property type="entry name" value="WD40_rpt"/>
</dbReference>
<feature type="region of interest" description="Disordered" evidence="6">
    <location>
        <begin position="451"/>
        <end position="478"/>
    </location>
</feature>
<keyword evidence="3" id="KW-0677">Repeat</keyword>
<feature type="repeat" description="WD" evidence="5">
    <location>
        <begin position="263"/>
        <end position="304"/>
    </location>
</feature>
<comment type="subcellular location">
    <subcellularLocation>
        <location evidence="1">Nucleus</location>
    </subcellularLocation>
</comment>
<dbReference type="FunFam" id="2.130.10.10:FF:000509">
    <property type="entry name" value="U3 small nucleolar RNA-interacting protein"/>
    <property type="match status" value="1"/>
</dbReference>
<dbReference type="PROSITE" id="PS50082">
    <property type="entry name" value="WD_REPEATS_2"/>
    <property type="match status" value="3"/>
</dbReference>
<dbReference type="PRINTS" id="PR00320">
    <property type="entry name" value="GPROTEINBRPT"/>
</dbReference>
<dbReference type="InterPro" id="IPR015943">
    <property type="entry name" value="WD40/YVTN_repeat-like_dom_sf"/>
</dbReference>
<gene>
    <name evidence="7" type="primary">Acey_s0004.g1912</name>
    <name evidence="7" type="synonym">Acey-T02H6.1</name>
    <name evidence="7" type="ORF">Y032_0004g1912</name>
</gene>
<evidence type="ECO:0000256" key="1">
    <source>
        <dbReference type="ARBA" id="ARBA00004123"/>
    </source>
</evidence>
<evidence type="ECO:0000256" key="3">
    <source>
        <dbReference type="ARBA" id="ARBA00022737"/>
    </source>
</evidence>
<evidence type="ECO:0000256" key="2">
    <source>
        <dbReference type="ARBA" id="ARBA00022574"/>
    </source>
</evidence>